<organism evidence="10 11">
    <name type="scientific">Ceratocystis pirilliformis</name>
    <dbReference type="NCBI Taxonomy" id="259994"/>
    <lineage>
        <taxon>Eukaryota</taxon>
        <taxon>Fungi</taxon>
        <taxon>Dikarya</taxon>
        <taxon>Ascomycota</taxon>
        <taxon>Pezizomycotina</taxon>
        <taxon>Sordariomycetes</taxon>
        <taxon>Hypocreomycetidae</taxon>
        <taxon>Microascales</taxon>
        <taxon>Ceratocystidaceae</taxon>
        <taxon>Ceratocystis</taxon>
    </lineage>
</organism>
<keyword evidence="9" id="KW-0496">Mitochondrion</keyword>
<evidence type="ECO:0000256" key="4">
    <source>
        <dbReference type="ARBA" id="ARBA00005985"/>
    </source>
</evidence>
<sequence length="407" mass="44361">MLPRSYLGLATTGNQRQFQFCRQWFSSFPSTAVSFRRAPLALKRPQKFQTSLTAIKTLPSISTDHRQQAISASPGFDSDGLPLEYSPPKTGFLSILPKSWVPYAELARMNKPAGTYYLYLPCIWSTLMAAPMTTPITSPETVLGYSALFAAGAFVMRGAGCAINDLLDRNFDPHVARTRFRPIARGALTPFKGLVFTGAQMLTGLAVLLQFPLPCLFYGIPSVALVALYPLAKRVTYYPQAVLGLTFSWGAIMGFPALGIDLLNNTAALTAAACIYSSNISWTILYDMVYAHMDLKHDKKAGIKSIVVKHAQHTKKIMSGLAAIQLGLLTAAGIAAGSGPTFFIGSVGGAGATLGLMIKRVKLNNVENCWWWFRNGCWFTGGAIAAGLGVDYMIQWFDREQKTEVQK</sequence>
<dbReference type="InterPro" id="IPR000537">
    <property type="entry name" value="UbiA_prenyltransferase"/>
</dbReference>
<keyword evidence="5 9" id="KW-0808">Transferase</keyword>
<feature type="transmembrane region" description="Helical" evidence="9">
    <location>
        <begin position="208"/>
        <end position="229"/>
    </location>
</feature>
<gene>
    <name evidence="10" type="primary">COQ2</name>
    <name evidence="10" type="ORF">Cpir12675_005116</name>
</gene>
<evidence type="ECO:0000256" key="8">
    <source>
        <dbReference type="ARBA" id="ARBA00023136"/>
    </source>
</evidence>
<accession>A0ABR3YS50</accession>
<keyword evidence="9" id="KW-0414">Isoprene biosynthesis</keyword>
<keyword evidence="7 9" id="KW-1133">Transmembrane helix</keyword>
<dbReference type="InterPro" id="IPR044878">
    <property type="entry name" value="UbiA_sf"/>
</dbReference>
<comment type="cofactor">
    <cofactor evidence="1 9">
        <name>Mg(2+)</name>
        <dbReference type="ChEBI" id="CHEBI:18420"/>
    </cofactor>
</comment>
<dbReference type="Gene3D" id="1.20.120.1780">
    <property type="entry name" value="UbiA prenyltransferase"/>
    <property type="match status" value="1"/>
</dbReference>
<dbReference type="Pfam" id="PF01040">
    <property type="entry name" value="UbiA"/>
    <property type="match status" value="1"/>
</dbReference>
<dbReference type="EMBL" id="JAWDJO010000163">
    <property type="protein sequence ID" value="KAL1891108.1"/>
    <property type="molecule type" value="Genomic_DNA"/>
</dbReference>
<keyword evidence="9" id="KW-0831">Ubiquinone biosynthesis</keyword>
<dbReference type="CDD" id="cd13959">
    <property type="entry name" value="PT_UbiA_COQ2"/>
    <property type="match status" value="1"/>
</dbReference>
<evidence type="ECO:0000313" key="11">
    <source>
        <dbReference type="Proteomes" id="UP001583280"/>
    </source>
</evidence>
<comment type="similarity">
    <text evidence="4 9">Belongs to the UbiA prenyltransferase family.</text>
</comment>
<dbReference type="PANTHER" id="PTHR11048:SF28">
    <property type="entry name" value="4-HYDROXYBENZOATE POLYPRENYLTRANSFERASE, MITOCHONDRIAL"/>
    <property type="match status" value="1"/>
</dbReference>
<feature type="transmembrane region" description="Helical" evidence="9">
    <location>
        <begin position="266"/>
        <end position="290"/>
    </location>
</feature>
<protein>
    <recommendedName>
        <fullName evidence="9">4-hydroxybenzoate polyprenyltransferase, mitochondrial</fullName>
        <shortName evidence="9">4-HB polyprenyltransferase</shortName>
        <ecNumber evidence="9">2.5.1.39</ecNumber>
    </recommendedName>
    <alternativeName>
        <fullName evidence="9">Para-hydroxybenzoate--polyprenyltransferase</fullName>
        <shortName evidence="9">PHB:PPT</shortName>
        <shortName evidence="9">PHB:polyprenyltransferase</shortName>
    </alternativeName>
</protein>
<comment type="pathway">
    <text evidence="3">Secondary metabolite biosynthesis; terpenoid biosynthesis.</text>
</comment>
<proteinExistence type="inferred from homology"/>
<dbReference type="Gene3D" id="1.10.357.140">
    <property type="entry name" value="UbiA prenyltransferase"/>
    <property type="match status" value="1"/>
</dbReference>
<feature type="transmembrane region" description="Helical" evidence="9">
    <location>
        <begin position="317"/>
        <end position="336"/>
    </location>
</feature>
<dbReference type="InterPro" id="IPR006370">
    <property type="entry name" value="HB_polyprenyltransferase-like"/>
</dbReference>
<dbReference type="GO" id="GO:0008412">
    <property type="term" value="F:4-hydroxybenzoate polyprenyltransferase activity"/>
    <property type="evidence" value="ECO:0007669"/>
    <property type="project" value="UniProtKB-EC"/>
</dbReference>
<dbReference type="PANTHER" id="PTHR11048">
    <property type="entry name" value="PRENYLTRANSFERASES"/>
    <property type="match status" value="1"/>
</dbReference>
<comment type="pathway">
    <text evidence="9">Cofactor biosynthesis; ubiquinone biosynthesis.</text>
</comment>
<dbReference type="PROSITE" id="PS00943">
    <property type="entry name" value="UBIA"/>
    <property type="match status" value="1"/>
</dbReference>
<keyword evidence="11" id="KW-1185">Reference proteome</keyword>
<comment type="caution">
    <text evidence="10">The sequence shown here is derived from an EMBL/GenBank/DDBJ whole genome shotgun (WGS) entry which is preliminary data.</text>
</comment>
<reference evidence="10 11" key="1">
    <citation type="journal article" date="2024" name="IMA Fungus">
        <title>IMA Genome - F19 : A genome assembly and annotation guide to empower mycologists, including annotated draft genome sequences of Ceratocystis pirilliformis, Diaporthe australafricana, Fusarium ophioides, Paecilomyces lecythidis, and Sporothrix stenoceras.</title>
        <authorList>
            <person name="Aylward J."/>
            <person name="Wilson A.M."/>
            <person name="Visagie C.M."/>
            <person name="Spraker J."/>
            <person name="Barnes I."/>
            <person name="Buitendag C."/>
            <person name="Ceriani C."/>
            <person name="Del Mar Angel L."/>
            <person name="du Plessis D."/>
            <person name="Fuchs T."/>
            <person name="Gasser K."/>
            <person name="Kramer D."/>
            <person name="Li W."/>
            <person name="Munsamy K."/>
            <person name="Piso A."/>
            <person name="Price J.L."/>
            <person name="Sonnekus B."/>
            <person name="Thomas C."/>
            <person name="van der Nest A."/>
            <person name="van Dijk A."/>
            <person name="van Heerden A."/>
            <person name="van Vuuren N."/>
            <person name="Yilmaz N."/>
            <person name="Duong T.A."/>
            <person name="van der Merwe N.A."/>
            <person name="Wingfield M.J."/>
            <person name="Wingfield B.D."/>
        </authorList>
    </citation>
    <scope>NUCLEOTIDE SEQUENCE [LARGE SCALE GENOMIC DNA]</scope>
    <source>
        <strain evidence="10 11">CMW 12675</strain>
    </source>
</reference>
<evidence type="ECO:0000256" key="1">
    <source>
        <dbReference type="ARBA" id="ARBA00001946"/>
    </source>
</evidence>
<evidence type="ECO:0000256" key="9">
    <source>
        <dbReference type="HAMAP-Rule" id="MF_03189"/>
    </source>
</evidence>
<feature type="transmembrane region" description="Helical" evidence="9">
    <location>
        <begin position="342"/>
        <end position="358"/>
    </location>
</feature>
<comment type="subcellular location">
    <subcellularLocation>
        <location evidence="2">Membrane</location>
        <topology evidence="2">Multi-pass membrane protein</topology>
    </subcellularLocation>
    <subcellularLocation>
        <location evidence="9">Mitochondrion inner membrane</location>
        <topology evidence="9">Multi-pass membrane protein</topology>
        <orientation evidence="9">Matrix side</orientation>
    </subcellularLocation>
</comment>
<evidence type="ECO:0000313" key="10">
    <source>
        <dbReference type="EMBL" id="KAL1891108.1"/>
    </source>
</evidence>
<dbReference type="Proteomes" id="UP001583280">
    <property type="component" value="Unassembled WGS sequence"/>
</dbReference>
<dbReference type="InterPro" id="IPR030470">
    <property type="entry name" value="UbiA_prenylTrfase_CS"/>
</dbReference>
<evidence type="ECO:0000256" key="2">
    <source>
        <dbReference type="ARBA" id="ARBA00004141"/>
    </source>
</evidence>
<evidence type="ECO:0000256" key="3">
    <source>
        <dbReference type="ARBA" id="ARBA00004721"/>
    </source>
</evidence>
<dbReference type="NCBIfam" id="TIGR01474">
    <property type="entry name" value="ubiA_proteo"/>
    <property type="match status" value="1"/>
</dbReference>
<dbReference type="EC" id="2.5.1.39" evidence="9"/>
<keyword evidence="9" id="KW-0999">Mitochondrion inner membrane</keyword>
<comment type="function">
    <text evidence="9">Catalyzes the prenylation of para-hydroxybenzoate (PHB) with an all-trans polyprenyl group. Mediates the second step in the final reaction sequence of coenzyme Q (CoQ) biosynthesis, which is the condensation of the polyisoprenoid side chain with PHB, generating the first membrane-bound Q intermediate.</text>
</comment>
<keyword evidence="8 9" id="KW-0472">Membrane</keyword>
<dbReference type="InterPro" id="IPR039653">
    <property type="entry name" value="Prenyltransferase"/>
</dbReference>
<dbReference type="HAMAP" id="MF_01635">
    <property type="entry name" value="UbiA"/>
    <property type="match status" value="1"/>
</dbReference>
<name>A0ABR3YS50_9PEZI</name>
<comment type="catalytic activity">
    <reaction evidence="9">
        <text>an all-trans-polyprenyl diphosphate + 4-hydroxybenzoate = a 4-hydroxy-3-(all-trans-polyprenyl)benzoate + diphosphate</text>
        <dbReference type="Rhea" id="RHEA:44504"/>
        <dbReference type="Rhea" id="RHEA-COMP:9514"/>
        <dbReference type="Rhea" id="RHEA-COMP:9564"/>
        <dbReference type="ChEBI" id="CHEBI:17879"/>
        <dbReference type="ChEBI" id="CHEBI:33019"/>
        <dbReference type="ChEBI" id="CHEBI:58914"/>
        <dbReference type="ChEBI" id="CHEBI:78396"/>
        <dbReference type="EC" id="2.5.1.39"/>
    </reaction>
</comment>
<keyword evidence="6 9" id="KW-0812">Transmembrane</keyword>
<evidence type="ECO:0000256" key="6">
    <source>
        <dbReference type="ARBA" id="ARBA00022692"/>
    </source>
</evidence>
<evidence type="ECO:0000256" key="5">
    <source>
        <dbReference type="ARBA" id="ARBA00022679"/>
    </source>
</evidence>
<feature type="transmembrane region" description="Helical" evidence="9">
    <location>
        <begin position="241"/>
        <end position="260"/>
    </location>
</feature>
<evidence type="ECO:0000256" key="7">
    <source>
        <dbReference type="ARBA" id="ARBA00022989"/>
    </source>
</evidence>